<protein>
    <submittedName>
        <fullName evidence="2">Uncharacterized protein</fullName>
    </submittedName>
</protein>
<evidence type="ECO:0000313" key="2">
    <source>
        <dbReference type="EMBL" id="EKD30155.1"/>
    </source>
</evidence>
<organism evidence="2">
    <name type="scientific">uncultured bacterium</name>
    <name type="common">gcode 4</name>
    <dbReference type="NCBI Taxonomy" id="1234023"/>
    <lineage>
        <taxon>Bacteria</taxon>
        <taxon>environmental samples</taxon>
    </lineage>
</organism>
<gene>
    <name evidence="2" type="ORF">ACD_78C00135G0001</name>
</gene>
<accession>K1XIN2</accession>
<keyword evidence="1" id="KW-0472">Membrane</keyword>
<feature type="transmembrane region" description="Helical" evidence="1">
    <location>
        <begin position="296"/>
        <end position="318"/>
    </location>
</feature>
<keyword evidence="1" id="KW-1133">Transmembrane helix</keyword>
<dbReference type="EMBL" id="AMFJ01034135">
    <property type="protein sequence ID" value="EKD30155.1"/>
    <property type="molecule type" value="Genomic_DNA"/>
</dbReference>
<proteinExistence type="predicted"/>
<sequence>MVFFDTFFYFLKCELSRSDRIFSKGDIFLGSSGSQKTETYFIVFECILRILDRYILCYELWVIGIGRICFITLKLDKIPLCLFQSVFLIGYGLFFGTESIIATCLCKCWIGKFIDVRKGSLNRTETRLGRRSDRTECCRIAINRGLWEGSRGDTCIHSVSSIFSENDESIKCLIQSSEKCFNGSTAISFNGERIKRSFCPNYKSVCCSPVIFCLYLERSIFCRKVGFIGIVFCSVCIAHPEYDIGIVEIWFRIDNLFTSINNRGLKNFCYIYICVWKSFVCCFFEGKKFILYIHELWLFAFYIILLCNNLTFIIRLFIGFITQEIRLAIFESSDLAFHTRDSIFRIEYVLIGCSSQKLIESYLCIIEVHFLLFDIIQDIGGIQFCHHLSLFHFLSFAIKYLRNFPHLAKLHFLLIYESGSPDNLNRILDIPLFNRRSYRCECGTRGIFFEKIRISTIDKADNDSPSNKFSSKRRKFHNIMKLR</sequence>
<reference evidence="2" key="1">
    <citation type="journal article" date="2012" name="Science">
        <title>Fermentation, hydrogen, and sulfur metabolism in multiple uncultivated bacterial phyla.</title>
        <authorList>
            <person name="Wrighton K.C."/>
            <person name="Thomas B.C."/>
            <person name="Sharon I."/>
            <person name="Miller C.S."/>
            <person name="Castelle C.J."/>
            <person name="VerBerkmoes N.C."/>
            <person name="Wilkins M.J."/>
            <person name="Hettich R.L."/>
            <person name="Lipton M.S."/>
            <person name="Williams K.H."/>
            <person name="Long P.E."/>
            <person name="Banfield J.F."/>
        </authorList>
    </citation>
    <scope>NUCLEOTIDE SEQUENCE [LARGE SCALE GENOMIC DNA]</scope>
</reference>
<keyword evidence="1" id="KW-0812">Transmembrane</keyword>
<evidence type="ECO:0000256" key="1">
    <source>
        <dbReference type="SAM" id="Phobius"/>
    </source>
</evidence>
<dbReference type="AlphaFoldDB" id="K1XIN2"/>
<name>K1XIN2_9BACT</name>
<comment type="caution">
    <text evidence="2">The sequence shown here is derived from an EMBL/GenBank/DDBJ whole genome shotgun (WGS) entry which is preliminary data.</text>
</comment>